<evidence type="ECO:0000313" key="1">
    <source>
        <dbReference type="EMBL" id="KAH3719263.1"/>
    </source>
</evidence>
<sequence length="172" mass="19495">MSTESFMLHRFARNNACPKYGTSKQRIALDFKVSTLLKELETDSSAKSVKDKQIQFIQPTQVEDVITMLHQFDVVRTRKDIQTSELSSDEASLYEDAVECIEPNTEEEAKHEVETLATCKMVPQEEETLATCEMVPVKNLLSLQVICDRISLIKLKSLNAGETERLACSRHV</sequence>
<keyword evidence="2" id="KW-1185">Reference proteome</keyword>
<dbReference type="EMBL" id="JAIWYP010000013">
    <property type="protein sequence ID" value="KAH3719263.1"/>
    <property type="molecule type" value="Genomic_DNA"/>
</dbReference>
<dbReference type="Proteomes" id="UP000828390">
    <property type="component" value="Unassembled WGS sequence"/>
</dbReference>
<dbReference type="AlphaFoldDB" id="A0A9D4C955"/>
<name>A0A9D4C955_DREPO</name>
<reference evidence="1" key="1">
    <citation type="journal article" date="2019" name="bioRxiv">
        <title>The Genome of the Zebra Mussel, Dreissena polymorpha: A Resource for Invasive Species Research.</title>
        <authorList>
            <person name="McCartney M.A."/>
            <person name="Auch B."/>
            <person name="Kono T."/>
            <person name="Mallez S."/>
            <person name="Zhang Y."/>
            <person name="Obille A."/>
            <person name="Becker A."/>
            <person name="Abrahante J.E."/>
            <person name="Garbe J."/>
            <person name="Badalamenti J.P."/>
            <person name="Herman A."/>
            <person name="Mangelson H."/>
            <person name="Liachko I."/>
            <person name="Sullivan S."/>
            <person name="Sone E.D."/>
            <person name="Koren S."/>
            <person name="Silverstein K.A.T."/>
            <person name="Beckman K.B."/>
            <person name="Gohl D.M."/>
        </authorList>
    </citation>
    <scope>NUCLEOTIDE SEQUENCE</scope>
    <source>
        <strain evidence="1">Duluth1</strain>
        <tissue evidence="1">Whole animal</tissue>
    </source>
</reference>
<reference evidence="1" key="2">
    <citation type="submission" date="2020-11" db="EMBL/GenBank/DDBJ databases">
        <authorList>
            <person name="McCartney M.A."/>
            <person name="Auch B."/>
            <person name="Kono T."/>
            <person name="Mallez S."/>
            <person name="Becker A."/>
            <person name="Gohl D.M."/>
            <person name="Silverstein K.A.T."/>
            <person name="Koren S."/>
            <person name="Bechman K.B."/>
            <person name="Herman A."/>
            <person name="Abrahante J.E."/>
            <person name="Garbe J."/>
        </authorList>
    </citation>
    <scope>NUCLEOTIDE SEQUENCE</scope>
    <source>
        <strain evidence="1">Duluth1</strain>
        <tissue evidence="1">Whole animal</tissue>
    </source>
</reference>
<comment type="caution">
    <text evidence="1">The sequence shown here is derived from an EMBL/GenBank/DDBJ whole genome shotgun (WGS) entry which is preliminary data.</text>
</comment>
<proteinExistence type="predicted"/>
<evidence type="ECO:0000313" key="2">
    <source>
        <dbReference type="Proteomes" id="UP000828390"/>
    </source>
</evidence>
<gene>
    <name evidence="1" type="ORF">DPMN_062095</name>
</gene>
<organism evidence="1 2">
    <name type="scientific">Dreissena polymorpha</name>
    <name type="common">Zebra mussel</name>
    <name type="synonym">Mytilus polymorpha</name>
    <dbReference type="NCBI Taxonomy" id="45954"/>
    <lineage>
        <taxon>Eukaryota</taxon>
        <taxon>Metazoa</taxon>
        <taxon>Spiralia</taxon>
        <taxon>Lophotrochozoa</taxon>
        <taxon>Mollusca</taxon>
        <taxon>Bivalvia</taxon>
        <taxon>Autobranchia</taxon>
        <taxon>Heteroconchia</taxon>
        <taxon>Euheterodonta</taxon>
        <taxon>Imparidentia</taxon>
        <taxon>Neoheterodontei</taxon>
        <taxon>Myida</taxon>
        <taxon>Dreissenoidea</taxon>
        <taxon>Dreissenidae</taxon>
        <taxon>Dreissena</taxon>
    </lineage>
</organism>
<accession>A0A9D4C955</accession>
<protein>
    <submittedName>
        <fullName evidence="1">Uncharacterized protein</fullName>
    </submittedName>
</protein>